<dbReference type="InterPro" id="IPR052891">
    <property type="entry name" value="DNA-3mA_glycosylase"/>
</dbReference>
<comment type="caution">
    <text evidence="1">The sequence shown here is derived from an EMBL/GenBank/DDBJ whole genome shotgun (WGS) entry which is preliminary data.</text>
</comment>
<dbReference type="PANTHER" id="PTHR30037:SF4">
    <property type="entry name" value="DNA-3-METHYLADENINE GLYCOSYLASE I"/>
    <property type="match status" value="1"/>
</dbReference>
<dbReference type="InterPro" id="IPR011257">
    <property type="entry name" value="DNA_glycosylase"/>
</dbReference>
<evidence type="ECO:0000313" key="1">
    <source>
        <dbReference type="EMBL" id="MDC7674559.1"/>
    </source>
</evidence>
<dbReference type="Proteomes" id="UP001218579">
    <property type="component" value="Unassembled WGS sequence"/>
</dbReference>
<keyword evidence="2" id="KW-1185">Reference proteome</keyword>
<dbReference type="InterPro" id="IPR005019">
    <property type="entry name" value="Adenine_glyco"/>
</dbReference>
<dbReference type="Pfam" id="PF03352">
    <property type="entry name" value="Adenine_glyco"/>
    <property type="match status" value="1"/>
</dbReference>
<dbReference type="PANTHER" id="PTHR30037">
    <property type="entry name" value="DNA-3-METHYLADENINE GLYCOSYLASE 1"/>
    <property type="match status" value="1"/>
</dbReference>
<organism evidence="1 2">
    <name type="scientific">Asticcacaulis machinosus</name>
    <dbReference type="NCBI Taxonomy" id="2984211"/>
    <lineage>
        <taxon>Bacteria</taxon>
        <taxon>Pseudomonadati</taxon>
        <taxon>Pseudomonadota</taxon>
        <taxon>Alphaproteobacteria</taxon>
        <taxon>Caulobacterales</taxon>
        <taxon>Caulobacteraceae</taxon>
        <taxon>Asticcacaulis</taxon>
    </lineage>
</organism>
<dbReference type="EMBL" id="JAQQKV010000001">
    <property type="protein sequence ID" value="MDC7674559.1"/>
    <property type="molecule type" value="Genomic_DNA"/>
</dbReference>
<reference evidence="1 2" key="1">
    <citation type="submission" date="2023-01" db="EMBL/GenBank/DDBJ databases">
        <title>Novel species of the genus Asticcacaulis isolated from rivers.</title>
        <authorList>
            <person name="Lu H."/>
        </authorList>
    </citation>
    <scope>NUCLEOTIDE SEQUENCE [LARGE SCALE GENOMIC DNA]</scope>
    <source>
        <strain evidence="1 2">LKC15W</strain>
    </source>
</reference>
<name>A0ABT5HG04_9CAUL</name>
<accession>A0ABT5HG04</accession>
<sequence length="191" mass="21842">MPSLKRCPWAEAHPEYGPYHDHEWGTPVYDSRALYEKLVLDGFQAGLSWITVLRKRDALREAFQGFDPQIVARFDEMDVERLMNDARIIRSRAKINSAIHNARVTLKLRDQGIELCDLIWGAQGYRPQVNHYTENTQIPAQTDASVALSKLLKSKGYKFCGPTIVYAFMQAVGLVNDHLISCDRHQTLKLI</sequence>
<evidence type="ECO:0000313" key="2">
    <source>
        <dbReference type="Proteomes" id="UP001218579"/>
    </source>
</evidence>
<dbReference type="RefSeq" id="WP_272742887.1">
    <property type="nucleotide sequence ID" value="NZ_JAQQKV010000001.1"/>
</dbReference>
<gene>
    <name evidence="1" type="ORF">PQU98_00290</name>
</gene>
<dbReference type="SUPFAM" id="SSF48150">
    <property type="entry name" value="DNA-glycosylase"/>
    <property type="match status" value="1"/>
</dbReference>
<protein>
    <submittedName>
        <fullName evidence="1">DNA-3-methyladenine glycosylase I</fullName>
    </submittedName>
</protein>
<proteinExistence type="predicted"/>
<dbReference type="Gene3D" id="1.10.340.30">
    <property type="entry name" value="Hypothetical protein, domain 2"/>
    <property type="match status" value="1"/>
</dbReference>